<dbReference type="AlphaFoldDB" id="A0A9D1CMZ0"/>
<reference evidence="1" key="2">
    <citation type="journal article" date="2021" name="PeerJ">
        <title>Extensive microbial diversity within the chicken gut microbiome revealed by metagenomics and culture.</title>
        <authorList>
            <person name="Gilroy R."/>
            <person name="Ravi A."/>
            <person name="Getino M."/>
            <person name="Pursley I."/>
            <person name="Horton D.L."/>
            <person name="Alikhan N.F."/>
            <person name="Baker D."/>
            <person name="Gharbi K."/>
            <person name="Hall N."/>
            <person name="Watson M."/>
            <person name="Adriaenssens E.M."/>
            <person name="Foster-Nyarko E."/>
            <person name="Jarju S."/>
            <person name="Secka A."/>
            <person name="Antonio M."/>
            <person name="Oren A."/>
            <person name="Chaudhuri R.R."/>
            <person name="La Ragione R."/>
            <person name="Hildebrand F."/>
            <person name="Pallen M.J."/>
        </authorList>
    </citation>
    <scope>NUCLEOTIDE SEQUENCE</scope>
    <source>
        <strain evidence="1">13361</strain>
    </source>
</reference>
<comment type="caution">
    <text evidence="1">The sequence shown here is derived from an EMBL/GenBank/DDBJ whole genome shotgun (WGS) entry which is preliminary data.</text>
</comment>
<evidence type="ECO:0000313" key="2">
    <source>
        <dbReference type="Proteomes" id="UP000886796"/>
    </source>
</evidence>
<gene>
    <name evidence="1" type="ORF">IAB74_08615</name>
</gene>
<sequence length="238" mass="26187">MGFYLAMTPGELAACPRLPENCGYLGCHFSSSGTGLSGLPQSLPRGSLLIVTDQFPIDRHNPEKISEQVQACVEDFGCALVLLDFQRPGSEETRQVAKRILHRLPGITGVSHLYAEGLDCPVFLPPPSLWTPLKVHLAPWAGRVIWQEVALEWAVVEVTSAGAAYRGVTPEPTPLPHFSPELCCHYGIDAEKERVAFTLTRTKEDLESFMALGKNLGICHFIGLYQELGEIYDKNPQT</sequence>
<organism evidence="1 2">
    <name type="scientific">Candidatus Faecousia excrementigallinarum</name>
    <dbReference type="NCBI Taxonomy" id="2840806"/>
    <lineage>
        <taxon>Bacteria</taxon>
        <taxon>Bacillati</taxon>
        <taxon>Bacillota</taxon>
        <taxon>Clostridia</taxon>
        <taxon>Eubacteriales</taxon>
        <taxon>Oscillospiraceae</taxon>
        <taxon>Faecousia</taxon>
    </lineage>
</organism>
<dbReference type="Proteomes" id="UP000886796">
    <property type="component" value="Unassembled WGS sequence"/>
</dbReference>
<dbReference type="EMBL" id="DVFK01000113">
    <property type="protein sequence ID" value="HIQ68553.1"/>
    <property type="molecule type" value="Genomic_DNA"/>
</dbReference>
<evidence type="ECO:0000313" key="1">
    <source>
        <dbReference type="EMBL" id="HIQ68553.1"/>
    </source>
</evidence>
<reference evidence="1" key="1">
    <citation type="submission" date="2020-10" db="EMBL/GenBank/DDBJ databases">
        <authorList>
            <person name="Gilroy R."/>
        </authorList>
    </citation>
    <scope>NUCLEOTIDE SEQUENCE</scope>
    <source>
        <strain evidence="1">13361</strain>
    </source>
</reference>
<proteinExistence type="predicted"/>
<accession>A0A9D1CMZ0</accession>
<protein>
    <submittedName>
        <fullName evidence="1">Uncharacterized protein</fullName>
    </submittedName>
</protein>
<name>A0A9D1CMZ0_9FIRM</name>